<reference evidence="2 3" key="1">
    <citation type="journal article" date="2014" name="Mol. Plant">
        <title>Chromosome Scale Genome Assembly and Transcriptome Profiling of Nannochloropsis gaditana in Nitrogen Depletion.</title>
        <authorList>
            <person name="Corteggiani Carpinelli E."/>
            <person name="Telatin A."/>
            <person name="Vitulo N."/>
            <person name="Forcato C."/>
            <person name="D'Angelo M."/>
            <person name="Schiavon R."/>
            <person name="Vezzi A."/>
            <person name="Giacometti G.M."/>
            <person name="Morosinotto T."/>
            <person name="Valle G."/>
        </authorList>
    </citation>
    <scope>NUCLEOTIDE SEQUENCE [LARGE SCALE GENOMIC DNA]</scope>
    <source>
        <strain evidence="2 3">B-31</strain>
    </source>
</reference>
<feature type="compositionally biased region" description="Low complexity" evidence="1">
    <location>
        <begin position="2906"/>
        <end position="2919"/>
    </location>
</feature>
<evidence type="ECO:0000313" key="3">
    <source>
        <dbReference type="Proteomes" id="UP000019335"/>
    </source>
</evidence>
<feature type="region of interest" description="Disordered" evidence="1">
    <location>
        <begin position="2174"/>
        <end position="2195"/>
    </location>
</feature>
<dbReference type="GO" id="GO:0005777">
    <property type="term" value="C:peroxisome"/>
    <property type="evidence" value="ECO:0007669"/>
    <property type="project" value="InterPro"/>
</dbReference>
<evidence type="ECO:0000313" key="2">
    <source>
        <dbReference type="EMBL" id="EWM21455.1"/>
    </source>
</evidence>
<feature type="compositionally biased region" description="Polar residues" evidence="1">
    <location>
        <begin position="2179"/>
        <end position="2194"/>
    </location>
</feature>
<proteinExistence type="predicted"/>
<gene>
    <name evidence="2" type="ORF">Naga_100019g43</name>
</gene>
<dbReference type="InterPro" id="IPR033228">
    <property type="entry name" value="SZT2"/>
</dbReference>
<feature type="region of interest" description="Disordered" evidence="1">
    <location>
        <begin position="2936"/>
        <end position="2974"/>
    </location>
</feature>
<feature type="region of interest" description="Disordered" evidence="1">
    <location>
        <begin position="315"/>
        <end position="341"/>
    </location>
</feature>
<dbReference type="OrthoDB" id="127761at2759"/>
<feature type="region of interest" description="Disordered" evidence="1">
    <location>
        <begin position="1630"/>
        <end position="1653"/>
    </location>
</feature>
<feature type="region of interest" description="Disordered" evidence="1">
    <location>
        <begin position="2485"/>
        <end position="2514"/>
    </location>
</feature>
<dbReference type="PANTHER" id="PTHR14918:SF3">
    <property type="entry name" value="KICSTOR COMPLEX PROTEIN SZT2"/>
    <property type="match status" value="1"/>
</dbReference>
<sequence>MESSLACALKNLVEDTKCWVLDAVEILVTVLACNVERQETQTMVQGYPLCRGSLQGLLDRLGPFLAQVENKLAGCKVRDEGVGLESVAEEFPPSSAFEELIAVSSFALQMMPADAAPSIVLVVDGVFDMGVAAVAEHDDVVMQLCRDDIVLSVLCIAPLREPNTALGYVGDVVALENVVKTTKGCLMGAMNGGQKVAVLANCSSSEGPRYTLACGGKKDPQYLRECILLRDSRLSFSLDVKAARVKRDSDLSASALPKPLPSTLSSPAAKRLELKKYCLPLMCLQMLLELRIAEGFHMTAFRVASSPKVMWEARSLSDRDNDSRAKREDKDKERRSGARGVLVDDTSSRGVSLSMRRFYDRNTVLEYHLDYVPQTSVFDRNMGAARIDIDLVGNRNLEFLFTDNLCCQSDASMQPMWRFVQGLEDTDFHLFNTMIQLKAGDEVSRASRDRKRARRKRKGHPYNDLILYLGKLPLQDWTRYLHVRLFDLVTVDEERITCKVDKNDDEAAGTGIDHSRHRERMGNCKSYGWVGDQHCRRADRSDGHGEKGSSGDELEPCSHAREDLLRTLLGRWCTFPAGRYLFVKCFSHAGYVTKRRQRQLCFALVKLAWASDHLVRIYMGFFGLHGEAASKQVMELQRAITSADGLIILVEEPVVSQTQLFIRSHGHRNKLPGCPTLTGKVVRSALRYKQWKWRIGHYTHPLLVMDTLRRAHTTAGFRLVQQEPGYILLIKHVVLIVRPVLGFEDVMDTYRHQAEETQGARCKRGLFIAHDVKGTVARTRSALLQYRVFVQAPYGLVTELFMEPQEGFGSLMDHRGKLSDVKLWEKLVAHCYEQNRRLISALDSFLYIRHLCSEAHPGLDSTGRRKEGFPPTCTPQEFNMLEILRGASRTELALELFLPLRANKSAHSICSSDLPQKGEENDIVENDRHLYLLTEESLRTLLGTEIPVDLFNIPLQDESVAAHKARRQGENLLWNVELGLTDWREGKCFAHQLLDNVLSIWFLAPYGYLNALRQDTGNMKCSGIVSDSKRPKLVIKIFVIDFQQMIKHMVTGALALRDSPCGPPLSTSAPATNSQSHLPLDTPLLAYISYLHRRNFTQVAYMALRRGHPVAPPDLEDALGYCSEIGMDVDMTQLRKIALVTRKTKIKPLTGRHAAAEFKGCTLTGGDQMGGTRAAGEKAAQMESEKDKDARTTDGSLALGPNADREFQEAIASWLTPVPGTDFYFYIGPEADLHEEGCGEVDSVTTRGELTEECEESNVAPPKIYMRKASNANGSVSKSVILSPCEQSKDHLKRVACHSANSQGIEGLFQQGYEAELGMMLKMLDVKRKAQARNRSGSTTDGMASLRADVNSVTPCFVRFEAVHALYGLAQSRVFRLTSATPPSTILPFCFDEAVVREDVWVPARVSRQASSMSIICATHSRLDVAKFEAALDHARQIKDCHGNIPCTGSLSEEEAKDLMLTTHKRFLRLVRRRIEAWTAAQTLKCLSSLLPLTTLAAPTILQCLRALSADAVTRVNLTLAFVAIFSDDAREADYSSDDAHPGENPKPTMSAGKAWRKTRTHFDKKHAEAIGTISGDDNDKILASQSIEEREKEALDLFHDHLSGDRFLPVRKVGEIYILVRPYNPCQVSPSQTGRSFTTSSTSSPNLTYKPPAEQFCHRKKNSSVGSFGKSAYEIPYWVVLQVQRKKVPGGKMTSTTTGVPEKSRTRNLGGAIMGDHWSDDFSLESYLDSHEVVISMHHPVSAPWYEARNEIMEDVERGIWNACKHVNQILLLRHLHDTHHASSFLIAPCDNDQRPYEMDSARIAQSREGGVSPSSAARTFNYPVHSSDYSSVRGHKRQHQGEMCYAYKGNTTDCETMAPLQHRREPPFPFYPDQFKCPRKLTLRFPVFHRLTSFAALRALEADVLHPLTVQNRAHTFVHRDRNGRVSYLRFEASQWKDSMASSGHGSTIYGKIGETNFGLDLDSSAHSGSGGVISAQPVGAISVEDLAAQSTAASSTLSGGTVAWIDCHVHGVEDAGEEISCHLRRLLESRLAEISIFHLSELLSRNPRLQLTKQDLDLIKRGTTTISPGAAVAAMGGSPVISVPSNSAPSMLPETCKPGGSYRAFLKLPGALLNYGDAYLFLLYLRQNTARAQFINNLHVVSSNHGSSNNNLADSYVAQFVPSMSLSDRGLYRPARSQSPHPSCNESSSNIDIRDFGSGRHLEGVYETWAPENADASNWHPARIGYSGPRLVEPLDAATSHPALWSMAGGCEVEISQGLLNLYYNHNRPELYDAGRKDVATTLSSRGARLAKEVGKGLALVNLQPVDAFGNNVRRLPSAVPVTQGEIDAITMAAYNCDRESLLTDELLPWATSIQTSHEDTETSFDASQTPPLGHGNVCSRNCSASPPASFSPPLSNSSSLPWFQRLDSNMNSNSPSPGDLYAGVGVAGNRTSPGNGLWGISVEILGSVNGEPLTQWLKLCVDQALHDYFIERLLAFLKNQPKSQSERGKSSSGHLSAKKTMDNSTDEAKSFGGRAGQILAPWDQLVTNSIRLDSPSIRQQEGSEIIHFAELTSIVQLMCLAFGQAHPFLQSTLMVLREPSSAGLDRVNTRLDLLDQASLILNEESQGAAQYTLFGGLRVEDAPAFYHTESVGGTAKPASFNNRKTINASKSAEILPPADSLYPTLTASEGATASMNALRMTNRDTACVVRITADSQKLVLYNCHPELASRLIAVFEQVLALAAFSRVVAEGVALQKLGLLSQHWQWWRLSPVLSVLGEKVEKQKIKEDSTGTCQVYSGAISVDAPSKLAFSSNRGTCTVDDQDDVSSFSTRTAQHEGVSHTLTSMGNVQRAISNDHNKSIGPLPGGRSGADIVGDGNVRGAKVQSGTVVTPAMAARLRASRLGFSTSLMRGKKYPAFGKPFDASGPSPSASSNGDMAGKHLESSIAQVLTTSTSTSSDVLEKHTASTFVPSGSERPMLRASTDPCRSSDFPASTKENDLLFKLEHMRAALKVNWSQYVMDANRRLSLLLRPINAEIWTLIPSRIDDASKASSCGSSSPCTNEGVLSRLKQLMGSTQMFLGFLESGARLREACSTWTWYHHHLILEQRSASLRSKLNRPRNVNLNKSIPAYDKGNLADTAASQHKTNKSMGKIQEAVTILEFEAVLKHARWHASSCAVLRESLSYQTPFSVGGTSRKESDAKSKQDEDCLAPSLLDKKSSSSPGPSSREAMIWENERVTALGRVITPEGQHRQPSGTLSHDFSSSLSSPVSCLPVLEIKHASSATPVLESPTSKTYSVVARRFQSSPVQIEEKCPEAQESEINHKDNVEGYLPALNDGPRHVTASSTISTLPHITPELSRTSTNLDDHSLLSNVSTVYSNCNDTNQGTEEFRRDAQLLEGEKEDFLFAKGFLDHYSYFLQHSLKMTRLMLSEPAFTSTGFCEKEDDYSGSLPCWSSLKAFFHRFVALTNTITIVKIQCERRPISRNMESTTQVHDSLHLCVKVSLFTLNLYQCEFLNMAHSEPSGFSSSCATKYLSREKLRSRWSLPTTDSFLWSMQGYESDNKVGAPHNVQHQRSHGHLQLPQDVALSISQLKLEAQVYDYLVGHLMQSLLAKGSRNEERQSRRNDITGNSFDSCDLHSLKQLLDKNQEPPSHSQTAIGVRHISFLRYETLFKHCWGQKGEEQTVYVENAEICEHLCSCESPGHQRSHVDMPDSVDLLQHMQTYHDHYDLWPLQEMDGEGRVINAVVGAVSPNTLLPLHLVTKGCDEVSETGREIGDTLLFVLTTSPRLQNEHNASALLVYILHQKGREQHQRGFCMEIPDYVESLLDRILKAAFFNYEKDHVWAHIGESLEVKELMTKPKERNEAGTVIMNRTGVVAPSPLVASSAPLSTDAVEAKDGSANGRSWQATCEPLVFATTAAFPNQDFSFPSCYLNMLYRFSAASLPLEELDPRLIALLSTQEDLGIPWLDFVTYLEHDPYWYRHVVRVKGTQGEGKGVDLLLCCNGDDFTRRDGGKIAPQSGGLPSVQCLLHLSLRHENLFLSDRPAQRHNVMARIILRDNTQESMTDMQKRHVETCVRTILGWAWLVLARSGST</sequence>
<feature type="compositionally biased region" description="Basic and acidic residues" evidence="1">
    <location>
        <begin position="1183"/>
        <end position="1192"/>
    </location>
</feature>
<feature type="compositionally biased region" description="Basic and acidic residues" evidence="1">
    <location>
        <begin position="315"/>
        <end position="336"/>
    </location>
</feature>
<feature type="compositionally biased region" description="Basic and acidic residues" evidence="1">
    <location>
        <begin position="1534"/>
        <end position="1544"/>
    </location>
</feature>
<accession>W7T3I0</accession>
<protein>
    <submittedName>
        <fullName evidence="2">Uncharacterized protein</fullName>
    </submittedName>
</protein>
<comment type="caution">
    <text evidence="2">The sequence shown here is derived from an EMBL/GenBank/DDBJ whole genome shotgun (WGS) entry which is preliminary data.</text>
</comment>
<feature type="compositionally biased region" description="Basic and acidic residues" evidence="1">
    <location>
        <begin position="3178"/>
        <end position="3190"/>
    </location>
</feature>
<feature type="compositionally biased region" description="Low complexity" evidence="1">
    <location>
        <begin position="1632"/>
        <end position="1649"/>
    </location>
</feature>
<feature type="region of interest" description="Disordered" evidence="1">
    <location>
        <begin position="1534"/>
        <end position="1554"/>
    </location>
</feature>
<organism evidence="2 3">
    <name type="scientific">Nannochloropsis gaditana</name>
    <dbReference type="NCBI Taxonomy" id="72520"/>
    <lineage>
        <taxon>Eukaryota</taxon>
        <taxon>Sar</taxon>
        <taxon>Stramenopiles</taxon>
        <taxon>Ochrophyta</taxon>
        <taxon>Eustigmatophyceae</taxon>
        <taxon>Eustigmatales</taxon>
        <taxon>Monodopsidaceae</taxon>
        <taxon>Nannochloropsis</taxon>
    </lineage>
</organism>
<name>W7T3I0_9STRA</name>
<dbReference type="EMBL" id="AZIL01002467">
    <property type="protein sequence ID" value="EWM21455.1"/>
    <property type="molecule type" value="Genomic_DNA"/>
</dbReference>
<dbReference type="Proteomes" id="UP000019335">
    <property type="component" value="Unassembled WGS sequence"/>
</dbReference>
<feature type="region of interest" description="Disordered" evidence="1">
    <location>
        <begin position="1169"/>
        <end position="1201"/>
    </location>
</feature>
<feature type="region of interest" description="Disordered" evidence="1">
    <location>
        <begin position="3172"/>
        <end position="3213"/>
    </location>
</feature>
<keyword evidence="3" id="KW-1185">Reference proteome</keyword>
<dbReference type="PANTHER" id="PTHR14918">
    <property type="entry name" value="KICSTOR COMPLEX PROTEIN SZT2"/>
    <property type="match status" value="1"/>
</dbReference>
<feature type="region of interest" description="Disordered" evidence="1">
    <location>
        <begin position="2903"/>
        <end position="2922"/>
    </location>
</feature>
<evidence type="ECO:0000256" key="1">
    <source>
        <dbReference type="SAM" id="MobiDB-lite"/>
    </source>
</evidence>